<feature type="transmembrane region" description="Helical" evidence="5">
    <location>
        <begin position="95"/>
        <end position="112"/>
    </location>
</feature>
<keyword evidence="8" id="KW-1185">Reference proteome</keyword>
<evidence type="ECO:0000256" key="5">
    <source>
        <dbReference type="SAM" id="Phobius"/>
    </source>
</evidence>
<dbReference type="PANTHER" id="PTHR23542:SF1">
    <property type="entry name" value="MAJOR FACILITATOR SUPERFAMILY (MFS) PROFILE DOMAIN-CONTAINING PROTEIN"/>
    <property type="match status" value="1"/>
</dbReference>
<comment type="subcellular location">
    <subcellularLocation>
        <location evidence="1">Cell membrane</location>
        <topology evidence="1">Multi-pass membrane protein</topology>
    </subcellularLocation>
</comment>
<dbReference type="RefSeq" id="WP_184791461.1">
    <property type="nucleotide sequence ID" value="NZ_BONT01000069.1"/>
</dbReference>
<dbReference type="InterPro" id="IPR036259">
    <property type="entry name" value="MFS_trans_sf"/>
</dbReference>
<feature type="transmembrane region" description="Helical" evidence="5">
    <location>
        <begin position="118"/>
        <end position="140"/>
    </location>
</feature>
<protein>
    <submittedName>
        <fullName evidence="7">MFS family permease</fullName>
    </submittedName>
</protein>
<accession>A0A841FSA5</accession>
<evidence type="ECO:0000313" key="7">
    <source>
        <dbReference type="EMBL" id="MBB6038684.1"/>
    </source>
</evidence>
<keyword evidence="2 5" id="KW-0812">Transmembrane</keyword>
<feature type="transmembrane region" description="Helical" evidence="5">
    <location>
        <begin position="62"/>
        <end position="83"/>
    </location>
</feature>
<feature type="transmembrane region" description="Helical" evidence="5">
    <location>
        <begin position="33"/>
        <end position="56"/>
    </location>
</feature>
<evidence type="ECO:0000313" key="8">
    <source>
        <dbReference type="Proteomes" id="UP000548476"/>
    </source>
</evidence>
<dbReference type="PROSITE" id="PS50850">
    <property type="entry name" value="MFS"/>
    <property type="match status" value="1"/>
</dbReference>
<evidence type="ECO:0000256" key="3">
    <source>
        <dbReference type="ARBA" id="ARBA00022989"/>
    </source>
</evidence>
<proteinExistence type="predicted"/>
<feature type="transmembrane region" description="Helical" evidence="5">
    <location>
        <begin position="161"/>
        <end position="179"/>
    </location>
</feature>
<dbReference type="Gene3D" id="1.20.1250.20">
    <property type="entry name" value="MFS general substrate transporter like domains"/>
    <property type="match status" value="1"/>
</dbReference>
<sequence length="414" mass="42170">MSATSNRTSSPPVATPTGLRRYIVVISHRTIRWAFLGSLIARLTQTMVPLALLLFARQQLGGFGGAGTVVAIYALTASFGFPVIGRMVDRRGPSVLIVAAIINAAGIIAIVMAPTGLIWPLAAIAGVSTPPLGAAIRSVFVRGFDRPSDQASAMSLDTIGTELMFISGPALVAALVALASPKTGLLLAVVVSLIGTGLFAATAGRAKNEPTRAGNRSRGLWSLVPLLLIVAMQMSAIGFIEVAIIARAIELNSASAAGVLLAIWAAGSVVGGLTFGARDWPGSVQKQCGVLLGLTALGFCTLVIGHNLAVLYPLMFLAGLAVSPSATTLATICGRLAPPHNRTEAFTWLASATGLGGAGGYALGGVLVSHTNAVTAFLTGAAIPVLAVVLVLALPTRRLSGATDDDTEDNAPPT</sequence>
<dbReference type="InterPro" id="IPR011701">
    <property type="entry name" value="MFS"/>
</dbReference>
<feature type="transmembrane region" description="Helical" evidence="5">
    <location>
        <begin position="255"/>
        <end position="276"/>
    </location>
</feature>
<dbReference type="GO" id="GO:0005886">
    <property type="term" value="C:plasma membrane"/>
    <property type="evidence" value="ECO:0007669"/>
    <property type="project" value="UniProtKB-SubCell"/>
</dbReference>
<feature type="transmembrane region" description="Helical" evidence="5">
    <location>
        <begin position="374"/>
        <end position="394"/>
    </location>
</feature>
<dbReference type="EMBL" id="JACHGT010000017">
    <property type="protein sequence ID" value="MBB6038684.1"/>
    <property type="molecule type" value="Genomic_DNA"/>
</dbReference>
<gene>
    <name evidence="7" type="ORF">HNR73_006570</name>
</gene>
<dbReference type="GO" id="GO:0022857">
    <property type="term" value="F:transmembrane transporter activity"/>
    <property type="evidence" value="ECO:0007669"/>
    <property type="project" value="InterPro"/>
</dbReference>
<dbReference type="Proteomes" id="UP000548476">
    <property type="component" value="Unassembled WGS sequence"/>
</dbReference>
<dbReference type="SUPFAM" id="SSF103473">
    <property type="entry name" value="MFS general substrate transporter"/>
    <property type="match status" value="1"/>
</dbReference>
<name>A0A841FSA5_9ACTN</name>
<dbReference type="InterPro" id="IPR020846">
    <property type="entry name" value="MFS_dom"/>
</dbReference>
<dbReference type="PANTHER" id="PTHR23542">
    <property type="match status" value="1"/>
</dbReference>
<feature type="transmembrane region" description="Helical" evidence="5">
    <location>
        <begin position="223"/>
        <end position="249"/>
    </location>
</feature>
<feature type="transmembrane region" description="Helical" evidence="5">
    <location>
        <begin position="345"/>
        <end position="368"/>
    </location>
</feature>
<dbReference type="AlphaFoldDB" id="A0A841FSA5"/>
<feature type="transmembrane region" description="Helical" evidence="5">
    <location>
        <begin position="185"/>
        <end position="203"/>
    </location>
</feature>
<reference evidence="7 8" key="1">
    <citation type="submission" date="2020-08" db="EMBL/GenBank/DDBJ databases">
        <title>Genomic Encyclopedia of Type Strains, Phase IV (KMG-IV): sequencing the most valuable type-strain genomes for metagenomic binning, comparative biology and taxonomic classification.</title>
        <authorList>
            <person name="Goeker M."/>
        </authorList>
    </citation>
    <scope>NUCLEOTIDE SEQUENCE [LARGE SCALE GENOMIC DNA]</scope>
    <source>
        <strain evidence="7 8">YIM 65646</strain>
    </source>
</reference>
<keyword evidence="3 5" id="KW-1133">Transmembrane helix</keyword>
<feature type="domain" description="Major facilitator superfamily (MFS) profile" evidence="6">
    <location>
        <begin position="219"/>
        <end position="414"/>
    </location>
</feature>
<evidence type="ECO:0000256" key="1">
    <source>
        <dbReference type="ARBA" id="ARBA00004651"/>
    </source>
</evidence>
<organism evidence="7 8">
    <name type="scientific">Phytomonospora endophytica</name>
    <dbReference type="NCBI Taxonomy" id="714109"/>
    <lineage>
        <taxon>Bacteria</taxon>
        <taxon>Bacillati</taxon>
        <taxon>Actinomycetota</taxon>
        <taxon>Actinomycetes</taxon>
        <taxon>Micromonosporales</taxon>
        <taxon>Micromonosporaceae</taxon>
        <taxon>Phytomonospora</taxon>
    </lineage>
</organism>
<evidence type="ECO:0000259" key="6">
    <source>
        <dbReference type="PROSITE" id="PS50850"/>
    </source>
</evidence>
<feature type="transmembrane region" description="Helical" evidence="5">
    <location>
        <begin position="311"/>
        <end position="333"/>
    </location>
</feature>
<comment type="caution">
    <text evidence="7">The sequence shown here is derived from an EMBL/GenBank/DDBJ whole genome shotgun (WGS) entry which is preliminary data.</text>
</comment>
<keyword evidence="4 5" id="KW-0472">Membrane</keyword>
<feature type="transmembrane region" description="Helical" evidence="5">
    <location>
        <begin position="288"/>
        <end position="305"/>
    </location>
</feature>
<evidence type="ECO:0000256" key="2">
    <source>
        <dbReference type="ARBA" id="ARBA00022692"/>
    </source>
</evidence>
<evidence type="ECO:0000256" key="4">
    <source>
        <dbReference type="ARBA" id="ARBA00023136"/>
    </source>
</evidence>
<dbReference type="Pfam" id="PF07690">
    <property type="entry name" value="MFS_1"/>
    <property type="match status" value="1"/>
</dbReference>